<dbReference type="SUPFAM" id="SSF53474">
    <property type="entry name" value="alpha/beta-Hydrolases"/>
    <property type="match status" value="1"/>
</dbReference>
<dbReference type="Proteomes" id="UP000182762">
    <property type="component" value="Unassembled WGS sequence"/>
</dbReference>
<evidence type="ECO:0000313" key="2">
    <source>
        <dbReference type="Proteomes" id="UP000182762"/>
    </source>
</evidence>
<comment type="caution">
    <text evidence="1">The sequence shown here is derived from an EMBL/GenBank/DDBJ whole genome shotgun (WGS) entry which is preliminary data.</text>
</comment>
<proteinExistence type="predicted"/>
<protein>
    <submittedName>
        <fullName evidence="1">Alpha/beta hydrolase family protein</fullName>
    </submittedName>
</protein>
<keyword evidence="1" id="KW-0378">Hydrolase</keyword>
<keyword evidence="2" id="KW-1185">Reference proteome</keyword>
<sequence length="327" mass="38129">MNLFISKLIDHYALYDLHRRRSANSQFSSVINEVPSIKDRESFYQSFKTDVNYDIQYSKEGYDVGSFSFPSLFSSGDTPNDLVNGEVFLNNHHDEVPNVIFIHGWRMSSFDRIKKIFHERIAEELKWNMYYFTLPYHFEREPETSLYSGEFMISANISRTIDSTRQAVKDLRALIQWIKKNKKGPVVLIGVSLGGFITNLVATLESEIDILTSIFYANRLSYSIWNTIPGKFIRKDLEEHGVNYEDLTSYWKITDPSQAVPKMKKDNILLISAKYDQYVHIEDADHLWEAWGRPPRYIYKGGHAGIVLNRKRIAVDTLSFIQNKLKR</sequence>
<dbReference type="InterPro" id="IPR029058">
    <property type="entry name" value="AB_hydrolase_fold"/>
</dbReference>
<accession>A0A1I5YSQ6</accession>
<dbReference type="GO" id="GO:0016787">
    <property type="term" value="F:hydrolase activity"/>
    <property type="evidence" value="ECO:0007669"/>
    <property type="project" value="UniProtKB-KW"/>
</dbReference>
<dbReference type="EMBL" id="FOXX01000003">
    <property type="protein sequence ID" value="SFQ47334.1"/>
    <property type="molecule type" value="Genomic_DNA"/>
</dbReference>
<gene>
    <name evidence="1" type="ORF">SAMN02745910_01544</name>
</gene>
<organism evidence="1 2">
    <name type="scientific">Priestia endophytica DSM 13796</name>
    <dbReference type="NCBI Taxonomy" id="1121089"/>
    <lineage>
        <taxon>Bacteria</taxon>
        <taxon>Bacillati</taxon>
        <taxon>Bacillota</taxon>
        <taxon>Bacilli</taxon>
        <taxon>Bacillales</taxon>
        <taxon>Bacillaceae</taxon>
        <taxon>Priestia</taxon>
    </lineage>
</organism>
<name>A0A1I5YSQ6_9BACI</name>
<dbReference type="PANTHER" id="PTHR13617">
    <property type="entry name" value="PROTEIN ABHD18"/>
    <property type="match status" value="1"/>
</dbReference>
<dbReference type="PANTHER" id="PTHR13617:SF14">
    <property type="entry name" value="PROTEIN ABHD18"/>
    <property type="match status" value="1"/>
</dbReference>
<dbReference type="Gene3D" id="3.40.50.1820">
    <property type="entry name" value="alpha/beta hydrolase"/>
    <property type="match status" value="1"/>
</dbReference>
<evidence type="ECO:0000313" key="1">
    <source>
        <dbReference type="EMBL" id="SFQ47334.1"/>
    </source>
</evidence>
<reference evidence="1 2" key="1">
    <citation type="submission" date="2016-10" db="EMBL/GenBank/DDBJ databases">
        <authorList>
            <person name="Varghese N."/>
            <person name="Submissions S."/>
        </authorList>
    </citation>
    <scope>NUCLEOTIDE SEQUENCE [LARGE SCALE GENOMIC DNA]</scope>
    <source>
        <strain evidence="1 2">DSM 13796</strain>
    </source>
</reference>